<dbReference type="Pfam" id="PF01747">
    <property type="entry name" value="ATP-sulfurylase"/>
    <property type="match status" value="1"/>
</dbReference>
<dbReference type="CDD" id="cd00517">
    <property type="entry name" value="ATPS"/>
    <property type="match status" value="1"/>
</dbReference>
<dbReference type="GO" id="GO:0004781">
    <property type="term" value="F:sulfate adenylyltransferase (ATP) activity"/>
    <property type="evidence" value="ECO:0007669"/>
    <property type="project" value="UniProtKB-UniRule"/>
</dbReference>
<gene>
    <name evidence="7" type="primary">sat</name>
    <name evidence="10" type="ORF">CF15_08335</name>
</gene>
<dbReference type="UniPathway" id="UPA00140">
    <property type="reaction ID" value="UER00204"/>
</dbReference>
<dbReference type="AlphaFoldDB" id="A0A0V8RRN6"/>
<evidence type="ECO:0000259" key="9">
    <source>
        <dbReference type="Pfam" id="PF14306"/>
    </source>
</evidence>
<keyword evidence="11" id="KW-1185">Reference proteome</keyword>
<evidence type="ECO:0000256" key="6">
    <source>
        <dbReference type="ARBA" id="ARBA00037980"/>
    </source>
</evidence>
<dbReference type="GO" id="GO:0005524">
    <property type="term" value="F:ATP binding"/>
    <property type="evidence" value="ECO:0007669"/>
    <property type="project" value="UniProtKB-KW"/>
</dbReference>
<dbReference type="HAMAP" id="MF_00066">
    <property type="entry name" value="Sulf_adenylyltr"/>
    <property type="match status" value="1"/>
</dbReference>
<dbReference type="InterPro" id="IPR002650">
    <property type="entry name" value="Sulphate_adenylyltransferase"/>
</dbReference>
<dbReference type="InterPro" id="IPR015947">
    <property type="entry name" value="PUA-like_sf"/>
</dbReference>
<evidence type="ECO:0000259" key="8">
    <source>
        <dbReference type="Pfam" id="PF01747"/>
    </source>
</evidence>
<protein>
    <recommendedName>
        <fullName evidence="7">Sulfate adenylyltransferase</fullName>
        <ecNumber evidence="7">2.7.7.4</ecNumber>
    </recommendedName>
    <alternativeName>
        <fullName evidence="7">ATP-sulfurylase</fullName>
    </alternativeName>
    <alternativeName>
        <fullName evidence="7">Sulfate adenylate transferase</fullName>
        <shortName evidence="7">SAT</shortName>
    </alternativeName>
</protein>
<feature type="domain" description="ATP-sulfurylase PUA-like" evidence="9">
    <location>
        <begin position="4"/>
        <end position="158"/>
    </location>
</feature>
<dbReference type="NCBIfam" id="NF003166">
    <property type="entry name" value="PRK04149.1"/>
    <property type="match status" value="1"/>
</dbReference>
<dbReference type="InterPro" id="IPR024951">
    <property type="entry name" value="Sulfurylase_cat_dom"/>
</dbReference>
<comment type="similarity">
    <text evidence="6 7">Belongs to the sulfate adenylyltransferase family.</text>
</comment>
<organism evidence="10 11">
    <name type="scientific">Pyrodictium occultum</name>
    <dbReference type="NCBI Taxonomy" id="2309"/>
    <lineage>
        <taxon>Archaea</taxon>
        <taxon>Thermoproteota</taxon>
        <taxon>Thermoprotei</taxon>
        <taxon>Desulfurococcales</taxon>
        <taxon>Pyrodictiaceae</taxon>
        <taxon>Pyrodictium</taxon>
    </lineage>
</organism>
<dbReference type="PANTHER" id="PTHR43509">
    <property type="match status" value="1"/>
</dbReference>
<comment type="pathway">
    <text evidence="1 7">Sulfur metabolism; hydrogen sulfide biosynthesis; sulfite from sulfate: step 1/3.</text>
</comment>
<dbReference type="NCBIfam" id="TIGR00339">
    <property type="entry name" value="sopT"/>
    <property type="match status" value="1"/>
</dbReference>
<dbReference type="Gene3D" id="3.40.50.620">
    <property type="entry name" value="HUPs"/>
    <property type="match status" value="1"/>
</dbReference>
<dbReference type="InterPro" id="IPR025980">
    <property type="entry name" value="ATP-Sase_PUA-like_dom"/>
</dbReference>
<keyword evidence="2 7" id="KW-0808">Transferase</keyword>
<dbReference type="RefSeq" id="WP_058371540.1">
    <property type="nucleotide sequence ID" value="NZ_LNTB01000002.1"/>
</dbReference>
<dbReference type="PANTHER" id="PTHR43509:SF1">
    <property type="entry name" value="SULFATE ADENYLYLTRANSFERASE"/>
    <property type="match status" value="1"/>
</dbReference>
<evidence type="ECO:0000256" key="7">
    <source>
        <dbReference type="HAMAP-Rule" id="MF_00066"/>
    </source>
</evidence>
<dbReference type="EMBL" id="LNTB01000002">
    <property type="protein sequence ID" value="KSW10774.1"/>
    <property type="molecule type" value="Genomic_DNA"/>
</dbReference>
<dbReference type="SUPFAM" id="SSF88697">
    <property type="entry name" value="PUA domain-like"/>
    <property type="match status" value="1"/>
</dbReference>
<name>A0A0V8RRN6_PYROC</name>
<keyword evidence="4 7" id="KW-0547">Nucleotide-binding</keyword>
<dbReference type="EC" id="2.7.7.4" evidence="7"/>
<dbReference type="SUPFAM" id="SSF52374">
    <property type="entry name" value="Nucleotidylyl transferase"/>
    <property type="match status" value="1"/>
</dbReference>
<sequence length="386" mass="44095">MVSRPHGGRLVDRVARGGSRERLLREALEMPRLEVGGGLAADAANIAHGVYSPLDGFMVQEDYLSVLHDMRLSSDVPWTIPIVLDASPGELAGVREGDEVALFYRGEPLAVLRVEEIYGWDRREHALNVFKTTDPGHPGVARLMRRKELFVGGPILLLRDPPEPFERVRLWPRETRVLFEAKGWRTIAAFQTRNVPHLGHEHVQKAALTFADGLFVSPLVGWKKPGDYRDEVIVEAYRVLLENYFPRESVVFSVLRMEMRYAGPREAVHHAIVRKNFGATHFIVGRDHAGVGSYYGPYEAWELFREFPDLGITPLFVREAFYCRKCGQVVNEKICPHGEEYRVRISGTRLREMLRRGERPPEYMMRPEVAEVVLRHPDPFVPGDER</sequence>
<evidence type="ECO:0000256" key="5">
    <source>
        <dbReference type="ARBA" id="ARBA00022840"/>
    </source>
</evidence>
<proteinExistence type="inferred from homology"/>
<evidence type="ECO:0000256" key="2">
    <source>
        <dbReference type="ARBA" id="ARBA00022679"/>
    </source>
</evidence>
<evidence type="ECO:0000313" key="10">
    <source>
        <dbReference type="EMBL" id="KSW10774.1"/>
    </source>
</evidence>
<evidence type="ECO:0000313" key="11">
    <source>
        <dbReference type="Proteomes" id="UP000053352"/>
    </source>
</evidence>
<dbReference type="GO" id="GO:0070814">
    <property type="term" value="P:hydrogen sulfide biosynthetic process"/>
    <property type="evidence" value="ECO:0007669"/>
    <property type="project" value="UniProtKB-UniRule"/>
</dbReference>
<feature type="domain" description="Sulphate adenylyltransferase catalytic" evidence="8">
    <location>
        <begin position="167"/>
        <end position="375"/>
    </location>
</feature>
<reference evidence="10 11" key="1">
    <citation type="submission" date="2015-11" db="EMBL/GenBank/DDBJ databases">
        <title>Genome sequence of Pyrodictium occultum PL-19, a marine hyperthermophilic archaeon isolated from Volcano, Italy.</title>
        <authorList>
            <person name="Utturkar S."/>
            <person name="Huber H."/>
            <person name="Leptihn S."/>
            <person name="Brown S."/>
            <person name="Stetter K.O."/>
            <person name="Podar M."/>
        </authorList>
    </citation>
    <scope>NUCLEOTIDE SEQUENCE [LARGE SCALE GENOMIC DNA]</scope>
    <source>
        <strain evidence="10 11">PL-19</strain>
    </source>
</reference>
<keyword evidence="3 7" id="KW-0548">Nucleotidyltransferase</keyword>
<dbReference type="InterPro" id="IPR020792">
    <property type="entry name" value="SO4_adenylyltransferase_pro"/>
</dbReference>
<comment type="catalytic activity">
    <reaction evidence="7">
        <text>sulfate + ATP + H(+) = adenosine 5'-phosphosulfate + diphosphate</text>
        <dbReference type="Rhea" id="RHEA:18133"/>
        <dbReference type="ChEBI" id="CHEBI:15378"/>
        <dbReference type="ChEBI" id="CHEBI:16189"/>
        <dbReference type="ChEBI" id="CHEBI:30616"/>
        <dbReference type="ChEBI" id="CHEBI:33019"/>
        <dbReference type="ChEBI" id="CHEBI:58243"/>
        <dbReference type="EC" id="2.7.7.4"/>
    </reaction>
</comment>
<dbReference type="InterPro" id="IPR014729">
    <property type="entry name" value="Rossmann-like_a/b/a_fold"/>
</dbReference>
<keyword evidence="5 7" id="KW-0067">ATP-binding</keyword>
<dbReference type="STRING" id="2309.CF15_08335"/>
<dbReference type="Proteomes" id="UP000053352">
    <property type="component" value="Unassembled WGS sequence"/>
</dbReference>
<accession>A0A0V8RRN6</accession>
<comment type="caution">
    <text evidence="10">The sequence shown here is derived from an EMBL/GenBank/DDBJ whole genome shotgun (WGS) entry which is preliminary data.</text>
</comment>
<dbReference type="GO" id="GO:0000103">
    <property type="term" value="P:sulfate assimilation"/>
    <property type="evidence" value="ECO:0007669"/>
    <property type="project" value="UniProtKB-UniRule"/>
</dbReference>
<dbReference type="OrthoDB" id="6358at2157"/>
<dbReference type="Gene3D" id="3.10.400.10">
    <property type="entry name" value="Sulfate adenylyltransferase"/>
    <property type="match status" value="1"/>
</dbReference>
<dbReference type="Pfam" id="PF14306">
    <property type="entry name" value="PUA_2"/>
    <property type="match status" value="1"/>
</dbReference>
<evidence type="ECO:0000256" key="1">
    <source>
        <dbReference type="ARBA" id="ARBA00005048"/>
    </source>
</evidence>
<evidence type="ECO:0000256" key="3">
    <source>
        <dbReference type="ARBA" id="ARBA00022695"/>
    </source>
</evidence>
<evidence type="ECO:0000256" key="4">
    <source>
        <dbReference type="ARBA" id="ARBA00022741"/>
    </source>
</evidence>